<evidence type="ECO:0000313" key="8">
    <source>
        <dbReference type="Proteomes" id="UP000682111"/>
    </source>
</evidence>
<evidence type="ECO:0000256" key="6">
    <source>
        <dbReference type="HAMAP-Rule" id="MF_01871"/>
    </source>
</evidence>
<protein>
    <recommendedName>
        <fullName evidence="6">Probable inorganic carbon transporter subunit DabA</fullName>
    </recommendedName>
</protein>
<name>A0A920BU09_9BACI</name>
<dbReference type="InterPro" id="IPR018752">
    <property type="entry name" value="DabA"/>
</dbReference>
<feature type="binding site" evidence="6">
    <location>
        <position position="396"/>
    </location>
    <ligand>
        <name>Zn(2+)</name>
        <dbReference type="ChEBI" id="CHEBI:29105"/>
    </ligand>
</feature>
<comment type="subcellular location">
    <subcellularLocation>
        <location evidence="6">Cell membrane</location>
        <topology evidence="6">Peripheral membrane protein</topology>
    </subcellularLocation>
</comment>
<dbReference type="RefSeq" id="WP_212933769.1">
    <property type="nucleotide sequence ID" value="NZ_BORC01000003.1"/>
</dbReference>
<dbReference type="PANTHER" id="PTHR38344">
    <property type="entry name" value="UPF0753 PROTEIN AQ_863"/>
    <property type="match status" value="1"/>
</dbReference>
<evidence type="ECO:0000256" key="5">
    <source>
        <dbReference type="ARBA" id="ARBA00023136"/>
    </source>
</evidence>
<keyword evidence="4 6" id="KW-0862">Zinc</keyword>
<reference evidence="7" key="1">
    <citation type="submission" date="2021-03" db="EMBL/GenBank/DDBJ databases">
        <title>Antimicrobial resistance genes in bacteria isolated from Japanese honey, and their potential for conferring macrolide and lincosamide resistance in the American foulbrood pathogen Paenibacillus larvae.</title>
        <authorList>
            <person name="Okamoto M."/>
            <person name="Kumagai M."/>
            <person name="Kanamori H."/>
            <person name="Takamatsu D."/>
        </authorList>
    </citation>
    <scope>NUCLEOTIDE SEQUENCE</scope>
    <source>
        <strain evidence="7">J27TS8</strain>
    </source>
</reference>
<gene>
    <name evidence="7" type="primary">ybcC</name>
    <name evidence="6" type="synonym">dabA</name>
    <name evidence="7" type="ORF">J27TS8_24860</name>
</gene>
<organism evidence="7 8">
    <name type="scientific">Robertmurraya siralis</name>
    <dbReference type="NCBI Taxonomy" id="77777"/>
    <lineage>
        <taxon>Bacteria</taxon>
        <taxon>Bacillati</taxon>
        <taxon>Bacillota</taxon>
        <taxon>Bacilli</taxon>
        <taxon>Bacillales</taxon>
        <taxon>Bacillaceae</taxon>
        <taxon>Robertmurraya</taxon>
    </lineage>
</organism>
<dbReference type="GO" id="GO:0008270">
    <property type="term" value="F:zinc ion binding"/>
    <property type="evidence" value="ECO:0007669"/>
    <property type="project" value="UniProtKB-UniRule"/>
</dbReference>
<evidence type="ECO:0000256" key="2">
    <source>
        <dbReference type="ARBA" id="ARBA00022475"/>
    </source>
</evidence>
<dbReference type="HAMAP" id="MF_01871">
    <property type="entry name" value="DabA"/>
    <property type="match status" value="1"/>
</dbReference>
<comment type="cofactor">
    <cofactor evidence="6">
        <name>Zn(2+)</name>
        <dbReference type="ChEBI" id="CHEBI:29105"/>
    </cofactor>
</comment>
<dbReference type="AlphaFoldDB" id="A0A920BU09"/>
<keyword evidence="2 6" id="KW-1003">Cell membrane</keyword>
<keyword evidence="5 6" id="KW-0472">Membrane</keyword>
<evidence type="ECO:0000256" key="3">
    <source>
        <dbReference type="ARBA" id="ARBA00022723"/>
    </source>
</evidence>
<feature type="binding site" evidence="6">
    <location>
        <position position="593"/>
    </location>
    <ligand>
        <name>Zn(2+)</name>
        <dbReference type="ChEBI" id="CHEBI:29105"/>
    </ligand>
</feature>
<feature type="binding site" evidence="6">
    <location>
        <position position="578"/>
    </location>
    <ligand>
        <name>Zn(2+)</name>
        <dbReference type="ChEBI" id="CHEBI:29105"/>
    </ligand>
</feature>
<comment type="similarity">
    <text evidence="6">Belongs to the inorganic carbon transporter (TC 9.A.2) DabA family.</text>
</comment>
<dbReference type="PANTHER" id="PTHR38344:SF1">
    <property type="entry name" value="INORGANIC CARBON TRANSPORTER SUBUNIT DABA-RELATED"/>
    <property type="match status" value="1"/>
</dbReference>
<proteinExistence type="inferred from homology"/>
<sequence length="890" mass="100587">MSGTSVLMKESSKTKDSQSDFQEMSAIIAAASQVIAPLWPISTFAARSPWLGLEKQSFAGVASWLKETRDVDIYPSALMILAAKRKGEIDEKFVQRALQQWLDSNSFPIPRDEAERFCQAALKLEPLPTELLSSSKLEQLVAHLHELNSGSGGKFTMQPLSSSIENQSHERLINILDHHIIKWCKLYLDDSQAGWTMPNREKGFYRAWQRLIQYDPALSKNQRQSLKGWPEKPQTALKAALLALEISESEIQPYLEGHLLSLPGWAGMMLWRSQQSSAEQELLTEYLAVRISMEWALIHPYMPLTNERVAYKASIASLLASWLHWGELPMEEWLQMSDAQQQAYLSFASIFDDQLRRKIWLEAWEQTHEERLRQKMISSQYKTGHKKTPLAQLAFCIDARSEPFRRQLEKEGPFETIGIAGFFGLPIATSGLGHTHSHPSLPIMLKPQHKIRELAEEHELQLYQHRKQAVHSLSYTFKTMKQNVLASLLLPELSGPWLSLQMAARSFVPRRAGRFLRNLREGWLRKPNTELSLHHADKREVGLPVGFSDQEKVNYARQTLKMMGLTKNFAPLVVICGHSSQSTNNPYAAALDCGACGGAAGGFNARVFAALCNLPEVREKLTYEGIEIPDDTVFVAAEHRTTVDDLEWIYVPKLTEAAQEAFARIEAIMPDVSHKANAARLAQLPQLQSQLKKPSAEAQRFAEDWSEIRPEWGLARNAAFIIGKRELTEGCDLEGRAFLHNYDWQEDADGALLASIIAGPGTVAQWINLQYYASTVAPHYYGSGSKATQTVTAGLGVMQGNASDLLTGLPWQSVMATDFEAYHSPLRLLIVIQAPSEHIERLLKTDSTFRQKVRNGWVRLASVDREGHWRNWQPYTINELLNEPYKERSE</sequence>
<evidence type="ECO:0000256" key="1">
    <source>
        <dbReference type="ARBA" id="ARBA00022448"/>
    </source>
</evidence>
<evidence type="ECO:0000256" key="4">
    <source>
        <dbReference type="ARBA" id="ARBA00022833"/>
    </source>
</evidence>
<comment type="function">
    <text evidence="6">Part of an energy-coupled inorganic carbon pump.</text>
</comment>
<keyword evidence="8" id="KW-1185">Reference proteome</keyword>
<keyword evidence="3 6" id="KW-0479">Metal-binding</keyword>
<dbReference type="Pfam" id="PF10070">
    <property type="entry name" value="DabA"/>
    <property type="match status" value="1"/>
</dbReference>
<dbReference type="EMBL" id="BORC01000003">
    <property type="protein sequence ID" value="GIN62493.1"/>
    <property type="molecule type" value="Genomic_DNA"/>
</dbReference>
<keyword evidence="1 6" id="KW-0813">Transport</keyword>
<comment type="subunit">
    <text evidence="6">Forms a complex with DabB.</text>
</comment>
<feature type="binding site" evidence="6">
    <location>
        <position position="398"/>
    </location>
    <ligand>
        <name>Zn(2+)</name>
        <dbReference type="ChEBI" id="CHEBI:29105"/>
    </ligand>
</feature>
<dbReference type="GO" id="GO:0005886">
    <property type="term" value="C:plasma membrane"/>
    <property type="evidence" value="ECO:0007669"/>
    <property type="project" value="UniProtKB-SubCell"/>
</dbReference>
<evidence type="ECO:0000313" key="7">
    <source>
        <dbReference type="EMBL" id="GIN62493.1"/>
    </source>
</evidence>
<accession>A0A920BU09</accession>
<comment type="caution">
    <text evidence="7">The sequence shown here is derived from an EMBL/GenBank/DDBJ whole genome shotgun (WGS) entry which is preliminary data.</text>
</comment>
<dbReference type="Proteomes" id="UP000682111">
    <property type="component" value="Unassembled WGS sequence"/>
</dbReference>